<evidence type="ECO:0000256" key="7">
    <source>
        <dbReference type="ARBA" id="ARBA00022989"/>
    </source>
</evidence>
<feature type="domain" description="ABC transporter" evidence="10">
    <location>
        <begin position="1055"/>
        <end position="1284"/>
    </location>
</feature>
<reference evidence="12 13" key="1">
    <citation type="submission" date="2022-05" db="EMBL/GenBank/DDBJ databases">
        <authorList>
            <consortium name="Genoscope - CEA"/>
            <person name="William W."/>
        </authorList>
    </citation>
    <scope>NUCLEOTIDE SEQUENCE [LARGE SCALE GENOMIC DNA]</scope>
</reference>
<comment type="similarity">
    <text evidence="2">Belongs to the ABC transporter superfamily. ABCC family. Conjugate transporter (TC 3.A.1.208) subfamily.</text>
</comment>
<feature type="transmembrane region" description="Helical" evidence="9">
    <location>
        <begin position="158"/>
        <end position="178"/>
    </location>
</feature>
<dbReference type="InterPro" id="IPR011527">
    <property type="entry name" value="ABC1_TM_dom"/>
</dbReference>
<dbReference type="InterPro" id="IPR050173">
    <property type="entry name" value="ABC_transporter_C-like"/>
</dbReference>
<dbReference type="InterPro" id="IPR017871">
    <property type="entry name" value="ABC_transporter-like_CS"/>
</dbReference>
<dbReference type="InterPro" id="IPR044746">
    <property type="entry name" value="ABCC_6TM_D1"/>
</dbReference>
<dbReference type="Proteomes" id="UP001159427">
    <property type="component" value="Unassembled WGS sequence"/>
</dbReference>
<dbReference type="PROSITE" id="PS00211">
    <property type="entry name" value="ABC_TRANSPORTER_1"/>
    <property type="match status" value="2"/>
</dbReference>
<evidence type="ECO:0000256" key="4">
    <source>
        <dbReference type="ARBA" id="ARBA00022692"/>
    </source>
</evidence>
<feature type="domain" description="ABC transmembrane type-1" evidence="11">
    <location>
        <begin position="133"/>
        <end position="394"/>
    </location>
</feature>
<feature type="domain" description="ABC transporter" evidence="10">
    <location>
        <begin position="453"/>
        <end position="677"/>
    </location>
</feature>
<feature type="transmembrane region" description="Helical" evidence="9">
    <location>
        <begin position="738"/>
        <end position="766"/>
    </location>
</feature>
<dbReference type="Pfam" id="PF00005">
    <property type="entry name" value="ABC_tran"/>
    <property type="match status" value="2"/>
</dbReference>
<evidence type="ECO:0008006" key="14">
    <source>
        <dbReference type="Google" id="ProtNLM"/>
    </source>
</evidence>
<organism evidence="12 13">
    <name type="scientific">Porites evermanni</name>
    <dbReference type="NCBI Taxonomy" id="104178"/>
    <lineage>
        <taxon>Eukaryota</taxon>
        <taxon>Metazoa</taxon>
        <taxon>Cnidaria</taxon>
        <taxon>Anthozoa</taxon>
        <taxon>Hexacorallia</taxon>
        <taxon>Scleractinia</taxon>
        <taxon>Fungiina</taxon>
        <taxon>Poritidae</taxon>
        <taxon>Porites</taxon>
    </lineage>
</organism>
<comment type="subcellular location">
    <subcellularLocation>
        <location evidence="1">Membrane</location>
        <topology evidence="1">Multi-pass membrane protein</topology>
    </subcellularLocation>
</comment>
<feature type="transmembrane region" description="Helical" evidence="9">
    <location>
        <begin position="236"/>
        <end position="260"/>
    </location>
</feature>
<accession>A0ABN8MBW0</accession>
<evidence type="ECO:0000256" key="9">
    <source>
        <dbReference type="SAM" id="Phobius"/>
    </source>
</evidence>
<dbReference type="EMBL" id="CALNXI010000373">
    <property type="protein sequence ID" value="CAH3025819.1"/>
    <property type="molecule type" value="Genomic_DNA"/>
</dbReference>
<keyword evidence="6" id="KW-0067">ATP-binding</keyword>
<evidence type="ECO:0000259" key="10">
    <source>
        <dbReference type="PROSITE" id="PS50893"/>
    </source>
</evidence>
<keyword evidence="7 9" id="KW-1133">Transmembrane helix</keyword>
<dbReference type="CDD" id="cd03250">
    <property type="entry name" value="ABCC_MRP_domain1"/>
    <property type="match status" value="1"/>
</dbReference>
<feature type="transmembrane region" description="Helical" evidence="9">
    <location>
        <begin position="266"/>
        <end position="290"/>
    </location>
</feature>
<keyword evidence="5" id="KW-0547">Nucleotide-binding</keyword>
<feature type="transmembrane region" description="Helical" evidence="9">
    <location>
        <begin position="879"/>
        <end position="899"/>
    </location>
</feature>
<comment type="caution">
    <text evidence="12">The sequence shown here is derived from an EMBL/GenBank/DDBJ whole genome shotgun (WGS) entry which is preliminary data.</text>
</comment>
<evidence type="ECO:0000256" key="8">
    <source>
        <dbReference type="ARBA" id="ARBA00023136"/>
    </source>
</evidence>
<sequence length="1284" mass="143974">WSGKLVETLFSRGHHLTRFADLCTRKMAKTSYRRVSSTAQVENVSFLSTFLFRWMNDVLKSGNERAIDENDLLSLNEECTACFLIEQLQSKWTDETANSKRHDKQPKLWKSVLKMLTTREATILFVTVTVPLFCRVLQPLLLGYLVKSLMMAELQHHFLLYGCALALGINELIGSVCWHQFAYRCEVFGIRISSAIKGLVYMKTLLLSKDSLLRISTGRVIDLVSNDVQRLEGETFWALFNAAPFFLEFLILAFLAVYFIGWQVMVGFIFLCILLPCFSGLSHGGAVLRLRTASVSDRRISLINQVVSGIRAIKTNAWEDEYRKKIKNVRSDEIRWIRKKSGILSCFAAVEYISTPMASLVTVITLVLTGQPLTPVTVFMLLSFINLLRMSVSMGLSNFFLLSYDAYVSLSRIQDFLHLTNLPPANATENQREETEKVIFPSIVAELTEPTILRVRNLTIHRQLDQKDESVLQGISFTTREGSLIAITGPVGSGKSTLLSAIAGEIADKNGAITCKGTVVYVPQIAWIFSGTIRENILFGEQYEKSKYDRVIEACALTQDIQGFPDCDQTIVGERGAVLSGGQRARVNLARAVYTEADLYLLDDPLTAVDFKVGHHIFIECIKGLLGEKTRLITSHQERIMREADDVIVLSKGRMVGKGSFTELKENGILNTTVDSLYEQVKESDNGIGKESEQDDQISDLRGATAPHNVDGLQLSEEDRAIGVVSPKLYWNYFRSGVPLLVIIAGICFCFITQAILVSCDVWLSFLTTMRLEDLRNKKNLIIFGSLVGASFILLVVRAFGVYLALLRCSERLHDKMVVAILQAPVFFFDSNPVGRIMNRFSKDVGCMDELLPETFLKSIQLILVMLTSVLLPTAANPWILLAIVPMTVLTAFISRYYLRTSRELQRLESICRSPVYSHFSETLDGLETIRTRKREKDFVDKFCSYQDVHTQSFIMVVASNRWLGVRLDFLSALLIGVVALAAILVSQDAVFAGLALVYVVQSVTLTHYTVRKSSKVENLMTSVERVMTYTEVESEPGYQVKQNAPKMWPDEGNIAFKNVYLTYYPGGPQSLKDITVSINGGAKIGIVGRTGAGKSSFVAALLRMPEADGDILIDNVSIRSLSLQESRRAINVLGQNPALFSGSVRRNLDLIGQFQDAELWRVLEQVQVKNLVEKLEGQLDHELLEHGANLSVGERQLICLARVLLHQKKIVILDEPTAHVDPDTEQTIWKTVREKLKDSTIITIAHRLDTVRDCDKILVLRNGEVDGFDRFDIIMKAKKALRV</sequence>
<dbReference type="Pfam" id="PF00664">
    <property type="entry name" value="ABC_membrane"/>
    <property type="match status" value="2"/>
</dbReference>
<evidence type="ECO:0000313" key="13">
    <source>
        <dbReference type="Proteomes" id="UP001159427"/>
    </source>
</evidence>
<dbReference type="SUPFAM" id="SSF90123">
    <property type="entry name" value="ABC transporter transmembrane region"/>
    <property type="match status" value="2"/>
</dbReference>
<feature type="domain" description="ABC transmembrane type-1" evidence="11">
    <location>
        <begin position="744"/>
        <end position="1000"/>
    </location>
</feature>
<dbReference type="InterPro" id="IPR036640">
    <property type="entry name" value="ABC1_TM_sf"/>
</dbReference>
<feature type="non-terminal residue" evidence="12">
    <location>
        <position position="1"/>
    </location>
</feature>
<evidence type="ECO:0000256" key="6">
    <source>
        <dbReference type="ARBA" id="ARBA00022840"/>
    </source>
</evidence>
<dbReference type="PANTHER" id="PTHR24223:SF456">
    <property type="entry name" value="MULTIDRUG RESISTANCE-ASSOCIATED PROTEIN LETHAL(2)03659"/>
    <property type="match status" value="1"/>
</dbReference>
<dbReference type="CDD" id="cd18579">
    <property type="entry name" value="ABC_6TM_ABCC_D1"/>
    <property type="match status" value="1"/>
</dbReference>
<feature type="transmembrane region" description="Helical" evidence="9">
    <location>
        <begin position="991"/>
        <end position="1011"/>
    </location>
</feature>
<dbReference type="SUPFAM" id="SSF52540">
    <property type="entry name" value="P-loop containing nucleoside triphosphate hydrolases"/>
    <property type="match status" value="2"/>
</dbReference>
<evidence type="ECO:0000256" key="1">
    <source>
        <dbReference type="ARBA" id="ARBA00004141"/>
    </source>
</evidence>
<dbReference type="Gene3D" id="1.20.1560.10">
    <property type="entry name" value="ABC transporter type 1, transmembrane domain"/>
    <property type="match status" value="2"/>
</dbReference>
<dbReference type="InterPro" id="IPR003439">
    <property type="entry name" value="ABC_transporter-like_ATP-bd"/>
</dbReference>
<keyword evidence="13" id="KW-1185">Reference proteome</keyword>
<evidence type="ECO:0000256" key="5">
    <source>
        <dbReference type="ARBA" id="ARBA00022741"/>
    </source>
</evidence>
<dbReference type="SMART" id="SM00382">
    <property type="entry name" value="AAA"/>
    <property type="match status" value="2"/>
</dbReference>
<name>A0ABN8MBW0_9CNID</name>
<evidence type="ECO:0000256" key="2">
    <source>
        <dbReference type="ARBA" id="ARBA00009726"/>
    </source>
</evidence>
<keyword evidence="4 9" id="KW-0812">Transmembrane</keyword>
<feature type="transmembrane region" description="Helical" evidence="9">
    <location>
        <begin position="781"/>
        <end position="807"/>
    </location>
</feature>
<dbReference type="InterPro" id="IPR027417">
    <property type="entry name" value="P-loop_NTPase"/>
</dbReference>
<evidence type="ECO:0000259" key="11">
    <source>
        <dbReference type="PROSITE" id="PS50929"/>
    </source>
</evidence>
<proteinExistence type="inferred from homology"/>
<protein>
    <recommendedName>
        <fullName evidence="14">Abc transporter c family member</fullName>
    </recommendedName>
</protein>
<keyword evidence="3" id="KW-0813">Transport</keyword>
<feature type="transmembrane region" description="Helical" evidence="9">
    <location>
        <begin position="123"/>
        <end position="146"/>
    </location>
</feature>
<gene>
    <name evidence="12" type="ORF">PEVE_00027250</name>
</gene>
<evidence type="ECO:0000313" key="12">
    <source>
        <dbReference type="EMBL" id="CAH3025819.1"/>
    </source>
</evidence>
<dbReference type="PANTHER" id="PTHR24223">
    <property type="entry name" value="ATP-BINDING CASSETTE SUB-FAMILY C"/>
    <property type="match status" value="1"/>
</dbReference>
<dbReference type="PROSITE" id="PS50929">
    <property type="entry name" value="ABC_TM1F"/>
    <property type="match status" value="2"/>
</dbReference>
<dbReference type="CDD" id="cd03244">
    <property type="entry name" value="ABCC_MRP_domain2"/>
    <property type="match status" value="1"/>
</dbReference>
<dbReference type="Gene3D" id="3.40.50.300">
    <property type="entry name" value="P-loop containing nucleotide triphosphate hydrolases"/>
    <property type="match status" value="2"/>
</dbReference>
<dbReference type="InterPro" id="IPR003593">
    <property type="entry name" value="AAA+_ATPase"/>
</dbReference>
<keyword evidence="8 9" id="KW-0472">Membrane</keyword>
<dbReference type="PROSITE" id="PS50893">
    <property type="entry name" value="ABC_TRANSPORTER_2"/>
    <property type="match status" value="2"/>
</dbReference>
<feature type="transmembrane region" description="Helical" evidence="9">
    <location>
        <begin position="964"/>
        <end position="985"/>
    </location>
</feature>
<evidence type="ECO:0000256" key="3">
    <source>
        <dbReference type="ARBA" id="ARBA00022448"/>
    </source>
</evidence>